<dbReference type="AlphaFoldDB" id="A0A177ADE8"/>
<reference evidence="3" key="1">
    <citation type="submission" date="2016-03" db="EMBL/GenBank/DDBJ databases">
        <title>Updated assembly of Pseudogymnoascus destructans, the fungus causing white-nose syndrome of bats.</title>
        <authorList>
            <person name="Palmer J.M."/>
            <person name="Drees K.P."/>
            <person name="Foster J.T."/>
            <person name="Lindner D.L."/>
        </authorList>
    </citation>
    <scope>NUCLEOTIDE SEQUENCE [LARGE SCALE GENOMIC DNA]</scope>
    <source>
        <strain evidence="3">20631-21</strain>
    </source>
</reference>
<keyword evidence="2" id="KW-1133">Transmembrane helix</keyword>
<proteinExistence type="predicted"/>
<organism evidence="3">
    <name type="scientific">Pseudogymnoascus destructans</name>
    <dbReference type="NCBI Taxonomy" id="655981"/>
    <lineage>
        <taxon>Eukaryota</taxon>
        <taxon>Fungi</taxon>
        <taxon>Dikarya</taxon>
        <taxon>Ascomycota</taxon>
        <taxon>Pezizomycotina</taxon>
        <taxon>Leotiomycetes</taxon>
        <taxon>Thelebolales</taxon>
        <taxon>Thelebolaceae</taxon>
        <taxon>Pseudogymnoascus</taxon>
    </lineage>
</organism>
<accession>A0A177ADE8</accession>
<feature type="region of interest" description="Disordered" evidence="1">
    <location>
        <begin position="324"/>
        <end position="370"/>
    </location>
</feature>
<keyword evidence="2" id="KW-0812">Transmembrane</keyword>
<dbReference type="RefSeq" id="XP_024325417.1">
    <property type="nucleotide sequence ID" value="XM_024466683.1"/>
</dbReference>
<evidence type="ECO:0000256" key="2">
    <source>
        <dbReference type="SAM" id="Phobius"/>
    </source>
</evidence>
<dbReference type="VEuPathDB" id="FungiDB:GMDG_06590"/>
<protein>
    <submittedName>
        <fullName evidence="3">Uncharacterized protein</fullName>
    </submittedName>
</protein>
<gene>
    <name evidence="3" type="ORF">VC83_03034</name>
</gene>
<name>A0A177ADE8_9PEZI</name>
<evidence type="ECO:0000313" key="3">
    <source>
        <dbReference type="EMBL" id="OAF60135.1"/>
    </source>
</evidence>
<dbReference type="eggNOG" id="ENOG502RJED">
    <property type="taxonomic scope" value="Eukaryota"/>
</dbReference>
<feature type="transmembrane region" description="Helical" evidence="2">
    <location>
        <begin position="254"/>
        <end position="273"/>
    </location>
</feature>
<feature type="compositionally biased region" description="Low complexity" evidence="1">
    <location>
        <begin position="324"/>
        <end position="334"/>
    </location>
</feature>
<dbReference type="OrthoDB" id="4499262at2759"/>
<dbReference type="EMBL" id="KV441392">
    <property type="protein sequence ID" value="OAF60135.1"/>
    <property type="molecule type" value="Genomic_DNA"/>
</dbReference>
<sequence length="386" mass="39548">MPQAAAVGRRYAAMPDIDTGISPRHFLVSQLQLLGERRDSGVCPKPNSHRCDDTGFPNDCCLDTEFCFVDKDFNSSCCAIGNNCASVNICMDTALFYCTTTSTITDVTTSPTRRVSSGSTITSTHSPNITVFPGCCVRPCSAASEYQCPHSLGGKCCSLGTTCVSNGCVVTLPPTSSTTTSSTPSCHTSEIPCTDDIGGCCNSAAHCTMLGSTGYCATGSAAPTERRIGGSPGNGVIEQPRGGGGLSSGAKAGIGAGVAIGLLVIGAAVWWWMSRRRQAGGSARGGTEMVVSMQQASTPGAPGVARGAEDYFGPAAGVGPFTGAEGAGAARSGAVPVSPDQPGDIQPAVEIGESLGRPTPVSPGPRTQHEYWKHEAKTVNEHVELE</sequence>
<dbReference type="GeneID" id="36286111"/>
<keyword evidence="2" id="KW-0472">Membrane</keyword>
<evidence type="ECO:0000256" key="1">
    <source>
        <dbReference type="SAM" id="MobiDB-lite"/>
    </source>
</evidence>
<dbReference type="Proteomes" id="UP000077154">
    <property type="component" value="Unassembled WGS sequence"/>
</dbReference>